<dbReference type="Pfam" id="PF11573">
    <property type="entry name" value="Med23"/>
    <property type="match status" value="1"/>
</dbReference>
<dbReference type="GO" id="GO:0010628">
    <property type="term" value="P:positive regulation of gene expression"/>
    <property type="evidence" value="ECO:0007669"/>
    <property type="project" value="TreeGrafter"/>
</dbReference>
<sequence>MFKAPATSNGGNGGDILLTTTTTAVQSANTPDNGDQSHHRSAASRASQLNPARHAIVDLFNLYLGIDGRHKSDDLIREPPNKVQKRVTALNIDLPPHDAQFLPDFERLQNQLPDHEQLYTVVESVLVSLVIECSNHGPRSKFILFAIRSLYSIGYVYWDSFIQYLLSSVTSAEMSRNVSSTTSPQSDVSATSAVGLSSSNVHSPNLESFMVSANRPSWTAVSSMRKLSCQIIISAMESNLKPSTYADISSHILSWLVKGDPCQQGSDEVDGVKLYKRDKASFEWLHKGVSVVRMLAEDNKCRVPFYELLRSGLYFLENLPDDVALFTLIFEVHRRRDMMAIHMQMLDQHLQGPTFGNQRLLNQAAINTLNETSTNLRYPPITYPSVLGEPLHGEDIVLSVQRGSLDWERAIRCIRHAIKNTPSPDWWRRVLLVAPCNRPNSQESAPGAVFSSDMICEAIIDRILELLKLTNSDVNCWQDWVIFSDVFFYLMKSGCIDFVDFVEKLVLCLAEKDHQVLRTNHVTWLFAQIIRVELVIGSLNANSRKVETVRKLLSFHKEARNPDSTTPRSILLDFICSCQSLRIWSLISTNRESLNNEQLRKGKQIDEWWRQVSKGEYMMDYMNLDDQSIGMFWVVSYTIAQPACEMVMKWLTCDGYTELPEPDPQANGTISVRREVNPVPILLLSGFSINLCLKLACQIEEDMFSGVHAPNIAMVETYSRLLLIQPHSLFRSLLSHLHQRNPDIFNKTGATILALEILNYRLFSLYRYQGKNKTLMYDVTKILSTVKGKRGEHRIFRLAENLCMNLIMSLREFFFVKKDAKGPTEFTETLNRLTVMTLAIIIKTRGISDAGHLSYLQTMLEQILANSTHTWSHKTLSYFPSILRDALIKRSNKRPLAIQAWKQAEATVIHQCTQLLSPPDDPTYVITYISHSFPQHRLYLCAGAWVLMRGHPEDINTGNLGRVLREFSPEEVTSNVYTMVDIILHDIQLELPQHGHLMQDVISSTCENLAQFIWVHELLPPDILLLALMDRDDDPHALSILVNLLERKELQQRINLFIANRGHPEHWLHTGVFKRIDLQKALGNHLSWKEKYPTYFDDIAARLLPVILLIIYRLIENDATEAADSILQLYSSFLHYYPLNFTFVRDILAYFYGHLPGKLKLRILNVLDMKKMSFSRSFQEHINLSNASCPPLEYFAYLLLNLVNNVIPPLPNSKGGGQNYSYNPTTNQSGSADAFEPRKAFYQIQDPGTYTQLILETAVIEILSLPVTTTQIVSSFVQIIVNKGSILPNLTQSNHSFHTSTTSSDSSSDSNNSSVGCGSKPLTTGFDCSNFVLAIQACGLLLAQLPVEFHIKLYDEVSCVIKEHESHSLVGYALLDPTWAVQENTSTTLGNVVALIHAFFSNLPQEWLANTHLLINQLRPVSSVSTLRIAFRIIGPLLPRLANAHSLFIKTLELLLSMMVDVFGRNAKPSTPAEASDITDLIDFLHHVVHYEGQGGPVQPNSKPKSDVLALCGRAIENMRLDVQRLLSHLKPDVSCSIYVATNPTVSKSVLT</sequence>
<dbReference type="GO" id="GO:0016592">
    <property type="term" value="C:mediator complex"/>
    <property type="evidence" value="ECO:0007669"/>
    <property type="project" value="TreeGrafter"/>
</dbReference>
<accession>A0AAD8K3P4</accession>
<evidence type="ECO:0000256" key="6">
    <source>
        <dbReference type="SAM" id="MobiDB-lite"/>
    </source>
</evidence>
<evidence type="ECO:0000313" key="8">
    <source>
        <dbReference type="Proteomes" id="UP001229421"/>
    </source>
</evidence>
<evidence type="ECO:0000256" key="5">
    <source>
        <dbReference type="ARBA" id="ARBA00023242"/>
    </source>
</evidence>
<keyword evidence="3" id="KW-0805">Transcription regulation</keyword>
<comment type="caution">
    <text evidence="7">The sequence shown here is derived from an EMBL/GenBank/DDBJ whole genome shotgun (WGS) entry which is preliminary data.</text>
</comment>
<evidence type="ECO:0000313" key="7">
    <source>
        <dbReference type="EMBL" id="KAK1413712.1"/>
    </source>
</evidence>
<evidence type="ECO:0000256" key="3">
    <source>
        <dbReference type="ARBA" id="ARBA00023015"/>
    </source>
</evidence>
<dbReference type="GO" id="GO:0006357">
    <property type="term" value="P:regulation of transcription by RNA polymerase II"/>
    <property type="evidence" value="ECO:0007669"/>
    <property type="project" value="TreeGrafter"/>
</dbReference>
<proteinExistence type="inferred from homology"/>
<evidence type="ECO:0008006" key="9">
    <source>
        <dbReference type="Google" id="ProtNLM"/>
    </source>
</evidence>
<dbReference type="Proteomes" id="UP001229421">
    <property type="component" value="Unassembled WGS sequence"/>
</dbReference>
<dbReference type="PANTHER" id="PTHR12691">
    <property type="entry name" value="MEDIATOR OF RNA POLYMERASE II TRANSCRIPTION SUBUNIT 23"/>
    <property type="match status" value="1"/>
</dbReference>
<keyword evidence="5" id="KW-0539">Nucleus</keyword>
<dbReference type="EMBL" id="JAUHHV010000009">
    <property type="protein sequence ID" value="KAK1413712.1"/>
    <property type="molecule type" value="Genomic_DNA"/>
</dbReference>
<protein>
    <recommendedName>
        <fullName evidence="9">Mediator of RNA polymerase II transcription subunit 23</fullName>
    </recommendedName>
</protein>
<comment type="similarity">
    <text evidence="2">Belongs to the Mediator complex subunit 23 family.</text>
</comment>
<evidence type="ECO:0000256" key="4">
    <source>
        <dbReference type="ARBA" id="ARBA00023163"/>
    </source>
</evidence>
<dbReference type="GO" id="GO:0005667">
    <property type="term" value="C:transcription regulator complex"/>
    <property type="evidence" value="ECO:0007669"/>
    <property type="project" value="TreeGrafter"/>
</dbReference>
<feature type="region of interest" description="Disordered" evidence="6">
    <location>
        <begin position="26"/>
        <end position="47"/>
    </location>
</feature>
<dbReference type="InterPro" id="IPR021629">
    <property type="entry name" value="Mediator_Med23"/>
</dbReference>
<gene>
    <name evidence="7" type="ORF">QVD17_35490</name>
</gene>
<comment type="subcellular location">
    <subcellularLocation>
        <location evidence="1">Nucleus</location>
    </subcellularLocation>
</comment>
<keyword evidence="8" id="KW-1185">Reference proteome</keyword>
<keyword evidence="4" id="KW-0804">Transcription</keyword>
<reference evidence="7" key="1">
    <citation type="journal article" date="2023" name="bioRxiv">
        <title>Improved chromosome-level genome assembly for marigold (Tagetes erecta).</title>
        <authorList>
            <person name="Jiang F."/>
            <person name="Yuan L."/>
            <person name="Wang S."/>
            <person name="Wang H."/>
            <person name="Xu D."/>
            <person name="Wang A."/>
            <person name="Fan W."/>
        </authorList>
    </citation>
    <scope>NUCLEOTIDE SEQUENCE</scope>
    <source>
        <strain evidence="7">WSJ</strain>
        <tissue evidence="7">Leaf</tissue>
    </source>
</reference>
<organism evidence="7 8">
    <name type="scientific">Tagetes erecta</name>
    <name type="common">African marigold</name>
    <dbReference type="NCBI Taxonomy" id="13708"/>
    <lineage>
        <taxon>Eukaryota</taxon>
        <taxon>Viridiplantae</taxon>
        <taxon>Streptophyta</taxon>
        <taxon>Embryophyta</taxon>
        <taxon>Tracheophyta</taxon>
        <taxon>Spermatophyta</taxon>
        <taxon>Magnoliopsida</taxon>
        <taxon>eudicotyledons</taxon>
        <taxon>Gunneridae</taxon>
        <taxon>Pentapetalae</taxon>
        <taxon>asterids</taxon>
        <taxon>campanulids</taxon>
        <taxon>Asterales</taxon>
        <taxon>Asteraceae</taxon>
        <taxon>Asteroideae</taxon>
        <taxon>Heliantheae alliance</taxon>
        <taxon>Tageteae</taxon>
        <taxon>Tagetes</taxon>
    </lineage>
</organism>
<name>A0AAD8K3P4_TARER</name>
<evidence type="ECO:0000256" key="2">
    <source>
        <dbReference type="ARBA" id="ARBA00010222"/>
    </source>
</evidence>
<evidence type="ECO:0000256" key="1">
    <source>
        <dbReference type="ARBA" id="ARBA00004123"/>
    </source>
</evidence>
<dbReference type="PANTHER" id="PTHR12691:SF10">
    <property type="entry name" value="MEDIATOR OF RNA POLYMERASE II TRANSCRIPTION SUBUNIT 23"/>
    <property type="match status" value="1"/>
</dbReference>